<keyword evidence="3" id="KW-1185">Reference proteome</keyword>
<comment type="caution">
    <text evidence="2">The sequence shown here is derived from an EMBL/GenBank/DDBJ whole genome shotgun (WGS) entry which is preliminary data.</text>
</comment>
<protein>
    <recommendedName>
        <fullName evidence="4">Secreted protein</fullName>
    </recommendedName>
</protein>
<evidence type="ECO:0008006" key="4">
    <source>
        <dbReference type="Google" id="ProtNLM"/>
    </source>
</evidence>
<gene>
    <name evidence="2" type="ORF">B0T25DRAFT_552228</name>
</gene>
<reference evidence="2" key="1">
    <citation type="journal article" date="2023" name="Mol. Phylogenet. Evol.">
        <title>Genome-scale phylogeny and comparative genomics of the fungal order Sordariales.</title>
        <authorList>
            <person name="Hensen N."/>
            <person name="Bonometti L."/>
            <person name="Westerberg I."/>
            <person name="Brannstrom I.O."/>
            <person name="Guillou S."/>
            <person name="Cros-Aarteil S."/>
            <person name="Calhoun S."/>
            <person name="Haridas S."/>
            <person name="Kuo A."/>
            <person name="Mondo S."/>
            <person name="Pangilinan J."/>
            <person name="Riley R."/>
            <person name="LaButti K."/>
            <person name="Andreopoulos B."/>
            <person name="Lipzen A."/>
            <person name="Chen C."/>
            <person name="Yan M."/>
            <person name="Daum C."/>
            <person name="Ng V."/>
            <person name="Clum A."/>
            <person name="Steindorff A."/>
            <person name="Ohm R.A."/>
            <person name="Martin F."/>
            <person name="Silar P."/>
            <person name="Natvig D.O."/>
            <person name="Lalanne C."/>
            <person name="Gautier V."/>
            <person name="Ament-Velasquez S.L."/>
            <person name="Kruys A."/>
            <person name="Hutchinson M.I."/>
            <person name="Powell A.J."/>
            <person name="Barry K."/>
            <person name="Miller A.N."/>
            <person name="Grigoriev I.V."/>
            <person name="Debuchy R."/>
            <person name="Gladieux P."/>
            <person name="Hiltunen Thoren M."/>
            <person name="Johannesson H."/>
        </authorList>
    </citation>
    <scope>NUCLEOTIDE SEQUENCE</scope>
    <source>
        <strain evidence="2">CBS 955.72</strain>
    </source>
</reference>
<keyword evidence="1" id="KW-0732">Signal</keyword>
<proteinExistence type="predicted"/>
<evidence type="ECO:0000256" key="1">
    <source>
        <dbReference type="SAM" id="SignalP"/>
    </source>
</evidence>
<evidence type="ECO:0000313" key="2">
    <source>
        <dbReference type="EMBL" id="KAK3346528.1"/>
    </source>
</evidence>
<sequence length="79" mass="8878">MSFFSFTSCLMDAVVTTWLCRLWRESTANNRTESGACEKTTASSHLGASFHTKSVRVPGLSPRQWNSVFDCLQGCYYTL</sequence>
<organism evidence="2 3">
    <name type="scientific">Lasiosphaeria hispida</name>
    <dbReference type="NCBI Taxonomy" id="260671"/>
    <lineage>
        <taxon>Eukaryota</taxon>
        <taxon>Fungi</taxon>
        <taxon>Dikarya</taxon>
        <taxon>Ascomycota</taxon>
        <taxon>Pezizomycotina</taxon>
        <taxon>Sordariomycetes</taxon>
        <taxon>Sordariomycetidae</taxon>
        <taxon>Sordariales</taxon>
        <taxon>Lasiosphaeriaceae</taxon>
        <taxon>Lasiosphaeria</taxon>
    </lineage>
</organism>
<name>A0AAJ0HBH1_9PEZI</name>
<feature type="signal peptide" evidence="1">
    <location>
        <begin position="1"/>
        <end position="28"/>
    </location>
</feature>
<feature type="chain" id="PRO_5042546806" description="Secreted protein" evidence="1">
    <location>
        <begin position="29"/>
        <end position="79"/>
    </location>
</feature>
<dbReference type="Proteomes" id="UP001275084">
    <property type="component" value="Unassembled WGS sequence"/>
</dbReference>
<evidence type="ECO:0000313" key="3">
    <source>
        <dbReference type="Proteomes" id="UP001275084"/>
    </source>
</evidence>
<reference evidence="2" key="2">
    <citation type="submission" date="2023-06" db="EMBL/GenBank/DDBJ databases">
        <authorList>
            <consortium name="Lawrence Berkeley National Laboratory"/>
            <person name="Haridas S."/>
            <person name="Hensen N."/>
            <person name="Bonometti L."/>
            <person name="Westerberg I."/>
            <person name="Brannstrom I.O."/>
            <person name="Guillou S."/>
            <person name="Cros-Aarteil S."/>
            <person name="Calhoun S."/>
            <person name="Kuo A."/>
            <person name="Mondo S."/>
            <person name="Pangilinan J."/>
            <person name="Riley R."/>
            <person name="Labutti K."/>
            <person name="Andreopoulos B."/>
            <person name="Lipzen A."/>
            <person name="Chen C."/>
            <person name="Yanf M."/>
            <person name="Daum C."/>
            <person name="Ng V."/>
            <person name="Clum A."/>
            <person name="Steindorff A."/>
            <person name="Ohm R."/>
            <person name="Martin F."/>
            <person name="Silar P."/>
            <person name="Natvig D."/>
            <person name="Lalanne C."/>
            <person name="Gautier V."/>
            <person name="Ament-Velasquez S.L."/>
            <person name="Kruys A."/>
            <person name="Hutchinson M.I."/>
            <person name="Powell A.J."/>
            <person name="Barry K."/>
            <person name="Miller A.N."/>
            <person name="Grigoriev I.V."/>
            <person name="Debuchy R."/>
            <person name="Gladieux P."/>
            <person name="Thoren M.H."/>
            <person name="Johannesson H."/>
        </authorList>
    </citation>
    <scope>NUCLEOTIDE SEQUENCE</scope>
    <source>
        <strain evidence="2">CBS 955.72</strain>
    </source>
</reference>
<accession>A0AAJ0HBH1</accession>
<dbReference type="EMBL" id="JAUIQD010000006">
    <property type="protein sequence ID" value="KAK3346528.1"/>
    <property type="molecule type" value="Genomic_DNA"/>
</dbReference>
<dbReference type="AlphaFoldDB" id="A0AAJ0HBH1"/>